<reference evidence="12 13" key="1">
    <citation type="submission" date="2021-03" db="EMBL/GenBank/DDBJ databases">
        <title>Genomic Encyclopedia of Type Strains, Phase IV (KMG-IV): sequencing the most valuable type-strain genomes for metagenomic binning, comparative biology and taxonomic classification.</title>
        <authorList>
            <person name="Goeker M."/>
        </authorList>
    </citation>
    <scope>NUCLEOTIDE SEQUENCE [LARGE SCALE GENOMIC DNA]</scope>
    <source>
        <strain evidence="12 13">DSM 24950</strain>
    </source>
</reference>
<dbReference type="PANTHER" id="PTHR24421:SF10">
    <property type="entry name" value="NITRATE_NITRITE SENSOR PROTEIN NARQ"/>
    <property type="match status" value="1"/>
</dbReference>
<feature type="transmembrane region" description="Helical" evidence="10">
    <location>
        <begin position="125"/>
        <end position="142"/>
    </location>
</feature>
<name>A0ABS4I8B4_9BACL</name>
<dbReference type="InterPro" id="IPR005467">
    <property type="entry name" value="His_kinase_dom"/>
</dbReference>
<evidence type="ECO:0000313" key="12">
    <source>
        <dbReference type="EMBL" id="MBP1966716.1"/>
    </source>
</evidence>
<dbReference type="Gene3D" id="1.20.5.1930">
    <property type="match status" value="1"/>
</dbReference>
<organism evidence="12 13">
    <name type="scientific">Paenibacillus aceris</name>
    <dbReference type="NCBI Taxonomy" id="869555"/>
    <lineage>
        <taxon>Bacteria</taxon>
        <taxon>Bacillati</taxon>
        <taxon>Bacillota</taxon>
        <taxon>Bacilli</taxon>
        <taxon>Bacillales</taxon>
        <taxon>Paenibacillaceae</taxon>
        <taxon>Paenibacillus</taxon>
    </lineage>
</organism>
<evidence type="ECO:0000313" key="13">
    <source>
        <dbReference type="Proteomes" id="UP001519344"/>
    </source>
</evidence>
<dbReference type="Pfam" id="PF07730">
    <property type="entry name" value="HisKA_3"/>
    <property type="match status" value="1"/>
</dbReference>
<dbReference type="Gene3D" id="3.30.565.10">
    <property type="entry name" value="Histidine kinase-like ATPase, C-terminal domain"/>
    <property type="match status" value="1"/>
</dbReference>
<evidence type="ECO:0000256" key="10">
    <source>
        <dbReference type="SAM" id="Phobius"/>
    </source>
</evidence>
<dbReference type="SUPFAM" id="SSF55874">
    <property type="entry name" value="ATPase domain of HSP90 chaperone/DNA topoisomerase II/histidine kinase"/>
    <property type="match status" value="1"/>
</dbReference>
<feature type="coiled-coil region" evidence="9">
    <location>
        <begin position="152"/>
        <end position="179"/>
    </location>
</feature>
<feature type="domain" description="Histidine kinase" evidence="11">
    <location>
        <begin position="195"/>
        <end position="379"/>
    </location>
</feature>
<proteinExistence type="predicted"/>
<keyword evidence="10" id="KW-1133">Transmembrane helix</keyword>
<dbReference type="InterPro" id="IPR036890">
    <property type="entry name" value="HATPase_C_sf"/>
</dbReference>
<evidence type="ECO:0000256" key="4">
    <source>
        <dbReference type="ARBA" id="ARBA00022679"/>
    </source>
</evidence>
<evidence type="ECO:0000256" key="8">
    <source>
        <dbReference type="ARBA" id="ARBA00023012"/>
    </source>
</evidence>
<evidence type="ECO:0000259" key="11">
    <source>
        <dbReference type="PROSITE" id="PS50109"/>
    </source>
</evidence>
<dbReference type="Proteomes" id="UP001519344">
    <property type="component" value="Unassembled WGS sequence"/>
</dbReference>
<keyword evidence="3" id="KW-0597">Phosphoprotein</keyword>
<keyword evidence="10" id="KW-0472">Membrane</keyword>
<keyword evidence="13" id="KW-1185">Reference proteome</keyword>
<evidence type="ECO:0000256" key="7">
    <source>
        <dbReference type="ARBA" id="ARBA00022840"/>
    </source>
</evidence>
<gene>
    <name evidence="12" type="ORF">J2Z65_005976</name>
</gene>
<dbReference type="RefSeq" id="WP_338111636.1">
    <property type="nucleotide sequence ID" value="NZ_JAAOZR010000010.1"/>
</dbReference>
<evidence type="ECO:0000256" key="9">
    <source>
        <dbReference type="SAM" id="Coils"/>
    </source>
</evidence>
<keyword evidence="4" id="KW-0808">Transferase</keyword>
<dbReference type="EMBL" id="JAGGKV010000024">
    <property type="protein sequence ID" value="MBP1966716.1"/>
    <property type="molecule type" value="Genomic_DNA"/>
</dbReference>
<keyword evidence="8" id="KW-0902">Two-component regulatory system</keyword>
<feature type="transmembrane region" description="Helical" evidence="10">
    <location>
        <begin position="100"/>
        <end position="118"/>
    </location>
</feature>
<keyword evidence="6 12" id="KW-0418">Kinase</keyword>
<dbReference type="InterPro" id="IPR003594">
    <property type="entry name" value="HATPase_dom"/>
</dbReference>
<sequence>MKYQNHGRPMVISALIFFLMIRNQLFLTSLSHIALHLAIWLTITVSLFIRRSWWNRRRLAIAAGILFIECLIGIIGYQEVMLLYLIAIVVFAAALRRTFSKYQTSLIALMVVTAALYIRYGQKDLFNLLSFIMLAIVFYFSIRIRIQRNEAYEQNKRHLAELQVAYEQLQEASATSMQNAILEERTRIARDIHDAVGHSLTSIIVQMQALRYMIRESPAQAGQSIEEMLTVARQGLQDIRTSVHELADNRKAIGITALKSLLSRLEVTSSIRYSFQTNLHDEDLNADVYETLFRVLQESITNVIRHSNATFLEVSLTRDEKSIEIRIRDNGVMDTEHQIQEGFGLVNMKKRLEERAGRLQYRTVEPNGFELIATMPCNGSDQYAN</sequence>
<dbReference type="EC" id="2.7.13.3" evidence="2"/>
<evidence type="ECO:0000256" key="5">
    <source>
        <dbReference type="ARBA" id="ARBA00022741"/>
    </source>
</evidence>
<keyword evidence="7" id="KW-0067">ATP-binding</keyword>
<feature type="transmembrane region" description="Helical" evidence="10">
    <location>
        <begin position="7"/>
        <end position="27"/>
    </location>
</feature>
<keyword evidence="9" id="KW-0175">Coiled coil</keyword>
<dbReference type="InterPro" id="IPR050482">
    <property type="entry name" value="Sensor_HK_TwoCompSys"/>
</dbReference>
<dbReference type="CDD" id="cd16917">
    <property type="entry name" value="HATPase_UhpB-NarQ-NarX-like"/>
    <property type="match status" value="1"/>
</dbReference>
<accession>A0ABS4I8B4</accession>
<evidence type="ECO:0000256" key="2">
    <source>
        <dbReference type="ARBA" id="ARBA00012438"/>
    </source>
</evidence>
<feature type="transmembrane region" description="Helical" evidence="10">
    <location>
        <begin position="61"/>
        <end position="94"/>
    </location>
</feature>
<evidence type="ECO:0000256" key="1">
    <source>
        <dbReference type="ARBA" id="ARBA00000085"/>
    </source>
</evidence>
<dbReference type="PANTHER" id="PTHR24421">
    <property type="entry name" value="NITRATE/NITRITE SENSOR PROTEIN NARX-RELATED"/>
    <property type="match status" value="1"/>
</dbReference>
<protein>
    <recommendedName>
        <fullName evidence="2">histidine kinase</fullName>
        <ecNumber evidence="2">2.7.13.3</ecNumber>
    </recommendedName>
</protein>
<dbReference type="GO" id="GO:0016301">
    <property type="term" value="F:kinase activity"/>
    <property type="evidence" value="ECO:0007669"/>
    <property type="project" value="UniProtKB-KW"/>
</dbReference>
<comment type="catalytic activity">
    <reaction evidence="1">
        <text>ATP + protein L-histidine = ADP + protein N-phospho-L-histidine.</text>
        <dbReference type="EC" id="2.7.13.3"/>
    </reaction>
</comment>
<evidence type="ECO:0000256" key="6">
    <source>
        <dbReference type="ARBA" id="ARBA00022777"/>
    </source>
</evidence>
<keyword evidence="10" id="KW-0812">Transmembrane</keyword>
<keyword evidence="5" id="KW-0547">Nucleotide-binding</keyword>
<comment type="caution">
    <text evidence="12">The sequence shown here is derived from an EMBL/GenBank/DDBJ whole genome shotgun (WGS) entry which is preliminary data.</text>
</comment>
<feature type="transmembrane region" description="Helical" evidence="10">
    <location>
        <begin position="33"/>
        <end position="49"/>
    </location>
</feature>
<dbReference type="PROSITE" id="PS50109">
    <property type="entry name" value="HIS_KIN"/>
    <property type="match status" value="1"/>
</dbReference>
<dbReference type="Pfam" id="PF02518">
    <property type="entry name" value="HATPase_c"/>
    <property type="match status" value="1"/>
</dbReference>
<dbReference type="InterPro" id="IPR011712">
    <property type="entry name" value="Sig_transdc_His_kin_sub3_dim/P"/>
</dbReference>
<evidence type="ECO:0000256" key="3">
    <source>
        <dbReference type="ARBA" id="ARBA00022553"/>
    </source>
</evidence>